<proteinExistence type="predicted"/>
<accession>A0ABT7DL65</accession>
<evidence type="ECO:0008006" key="3">
    <source>
        <dbReference type="Google" id="ProtNLM"/>
    </source>
</evidence>
<dbReference type="RefSeq" id="WP_283831632.1">
    <property type="nucleotide sequence ID" value="NZ_JASJEU010000012.1"/>
</dbReference>
<protein>
    <recommendedName>
        <fullName evidence="3">Pilus assembly protein</fullName>
    </recommendedName>
</protein>
<evidence type="ECO:0000313" key="1">
    <source>
        <dbReference type="EMBL" id="MDJ1650278.1"/>
    </source>
</evidence>
<evidence type="ECO:0000313" key="2">
    <source>
        <dbReference type="Proteomes" id="UP001232750"/>
    </source>
</evidence>
<sequence length="158" mass="16188">MTAVVALPLLLSLLCASLDIGRVVFLGAEVNSAAHAVCRRVEARPQAATSSKELAKVALEASPSLGGEGLALSATASVGSAEQQVYGHKLRDTEWGGFRERPARVQTRPVTVSVSVKGRYLTPVGALIARATGAGDGSFTCRGAARGTVDATVEGGAW</sequence>
<reference evidence="1 2" key="1">
    <citation type="submission" date="2023-05" db="EMBL/GenBank/DDBJ databases">
        <title>Gordonibacter KGMB12511T sp. nov., isolated from faeces of healthy Korean.</title>
        <authorList>
            <person name="Kim H.S."/>
            <person name="Kim J.-S."/>
            <person name="Suh M.K."/>
            <person name="Eom M.K."/>
            <person name="Do H.E."/>
            <person name="Lee J.-S."/>
        </authorList>
    </citation>
    <scope>NUCLEOTIDE SEQUENCE [LARGE SCALE GENOMIC DNA]</scope>
    <source>
        <strain evidence="1 2">KGMB12511</strain>
    </source>
</reference>
<dbReference type="EMBL" id="JASJEU010000012">
    <property type="protein sequence ID" value="MDJ1650278.1"/>
    <property type="molecule type" value="Genomic_DNA"/>
</dbReference>
<organism evidence="1 2">
    <name type="scientific">Gordonibacter faecis</name>
    <dbReference type="NCBI Taxonomy" id="3047475"/>
    <lineage>
        <taxon>Bacteria</taxon>
        <taxon>Bacillati</taxon>
        <taxon>Actinomycetota</taxon>
        <taxon>Coriobacteriia</taxon>
        <taxon>Eggerthellales</taxon>
        <taxon>Eggerthellaceae</taxon>
        <taxon>Gordonibacter</taxon>
    </lineage>
</organism>
<dbReference type="Proteomes" id="UP001232750">
    <property type="component" value="Unassembled WGS sequence"/>
</dbReference>
<keyword evidence="2" id="KW-1185">Reference proteome</keyword>
<comment type="caution">
    <text evidence="1">The sequence shown here is derived from an EMBL/GenBank/DDBJ whole genome shotgun (WGS) entry which is preliminary data.</text>
</comment>
<name>A0ABT7DL65_9ACTN</name>
<gene>
    <name evidence="1" type="ORF">QNJ86_05665</name>
</gene>